<protein>
    <submittedName>
        <fullName evidence="2">Uncharacterized protein</fullName>
    </submittedName>
</protein>
<evidence type="ECO:0000256" key="1">
    <source>
        <dbReference type="SAM" id="MobiDB-lite"/>
    </source>
</evidence>
<sequence>MRETLLSQYLTLSSNLVNVGVAKNYNKFTLLRSRDVHRSDTKSYRKTLVAERGKQAGPTVGARARSRTSRAEAATTIQVRRGREVASEAQPEA</sequence>
<accession>A0A4U5M729</accession>
<evidence type="ECO:0000313" key="2">
    <source>
        <dbReference type="EMBL" id="TKR64698.1"/>
    </source>
</evidence>
<feature type="region of interest" description="Disordered" evidence="1">
    <location>
        <begin position="52"/>
        <end position="93"/>
    </location>
</feature>
<dbReference type="EMBL" id="AZBU02000009">
    <property type="protein sequence ID" value="TKR64698.1"/>
    <property type="molecule type" value="Genomic_DNA"/>
</dbReference>
<keyword evidence="3" id="KW-1185">Reference proteome</keyword>
<gene>
    <name evidence="2" type="ORF">L596_025188</name>
</gene>
<dbReference type="Proteomes" id="UP000298663">
    <property type="component" value="Unassembled WGS sequence"/>
</dbReference>
<reference evidence="2 3" key="2">
    <citation type="journal article" date="2019" name="G3 (Bethesda)">
        <title>Hybrid Assembly of the Genome of the Entomopathogenic Nematode Steinernema carpocapsae Identifies the X-Chromosome.</title>
        <authorList>
            <person name="Serra L."/>
            <person name="Macchietto M."/>
            <person name="Macias-Munoz A."/>
            <person name="McGill C.J."/>
            <person name="Rodriguez I.M."/>
            <person name="Rodriguez B."/>
            <person name="Murad R."/>
            <person name="Mortazavi A."/>
        </authorList>
    </citation>
    <scope>NUCLEOTIDE SEQUENCE [LARGE SCALE GENOMIC DNA]</scope>
    <source>
        <strain evidence="2 3">ALL</strain>
    </source>
</reference>
<reference evidence="2 3" key="1">
    <citation type="journal article" date="2015" name="Genome Biol.">
        <title>Comparative genomics of Steinernema reveals deeply conserved gene regulatory networks.</title>
        <authorList>
            <person name="Dillman A.R."/>
            <person name="Macchietto M."/>
            <person name="Porter C.F."/>
            <person name="Rogers A."/>
            <person name="Williams B."/>
            <person name="Antoshechkin I."/>
            <person name="Lee M.M."/>
            <person name="Goodwin Z."/>
            <person name="Lu X."/>
            <person name="Lewis E.E."/>
            <person name="Goodrich-Blair H."/>
            <person name="Stock S.P."/>
            <person name="Adams B.J."/>
            <person name="Sternberg P.W."/>
            <person name="Mortazavi A."/>
        </authorList>
    </citation>
    <scope>NUCLEOTIDE SEQUENCE [LARGE SCALE GENOMIC DNA]</scope>
    <source>
        <strain evidence="2 3">ALL</strain>
    </source>
</reference>
<dbReference type="AlphaFoldDB" id="A0A4U5M729"/>
<name>A0A4U5M729_STECR</name>
<organism evidence="2 3">
    <name type="scientific">Steinernema carpocapsae</name>
    <name type="common">Entomopathogenic nematode</name>
    <dbReference type="NCBI Taxonomy" id="34508"/>
    <lineage>
        <taxon>Eukaryota</taxon>
        <taxon>Metazoa</taxon>
        <taxon>Ecdysozoa</taxon>
        <taxon>Nematoda</taxon>
        <taxon>Chromadorea</taxon>
        <taxon>Rhabditida</taxon>
        <taxon>Tylenchina</taxon>
        <taxon>Panagrolaimomorpha</taxon>
        <taxon>Strongyloidoidea</taxon>
        <taxon>Steinernematidae</taxon>
        <taxon>Steinernema</taxon>
    </lineage>
</organism>
<proteinExistence type="predicted"/>
<evidence type="ECO:0000313" key="3">
    <source>
        <dbReference type="Proteomes" id="UP000298663"/>
    </source>
</evidence>
<comment type="caution">
    <text evidence="2">The sequence shown here is derived from an EMBL/GenBank/DDBJ whole genome shotgun (WGS) entry which is preliminary data.</text>
</comment>